<dbReference type="InterPro" id="IPR023058">
    <property type="entry name" value="PPIase_PpiC_CS"/>
</dbReference>
<accession>A0ABD3MI74</accession>
<gene>
    <name evidence="8" type="ORF">ACHAW5_002641</name>
</gene>
<evidence type="ECO:0000256" key="4">
    <source>
        <dbReference type="ARBA" id="ARBA00046231"/>
    </source>
</evidence>
<dbReference type="Proteomes" id="UP001530315">
    <property type="component" value="Unassembled WGS sequence"/>
</dbReference>
<evidence type="ECO:0000256" key="5">
    <source>
        <dbReference type="PROSITE-ProRule" id="PRU00278"/>
    </source>
</evidence>
<keyword evidence="6" id="KW-0732">Signal</keyword>
<dbReference type="Pfam" id="PF13616">
    <property type="entry name" value="Rotamase_3"/>
    <property type="match status" value="1"/>
</dbReference>
<proteinExistence type="inferred from homology"/>
<name>A0ABD3MI74_9STRA</name>
<comment type="caution">
    <text evidence="8">The sequence shown here is derived from an EMBL/GenBank/DDBJ whole genome shotgun (WGS) entry which is preliminary data.</text>
</comment>
<dbReference type="InterPro" id="IPR052204">
    <property type="entry name" value="PpiC/parvulin_rotamase"/>
</dbReference>
<evidence type="ECO:0000313" key="9">
    <source>
        <dbReference type="Proteomes" id="UP001530315"/>
    </source>
</evidence>
<dbReference type="InterPro" id="IPR000297">
    <property type="entry name" value="PPIase_PpiC"/>
</dbReference>
<keyword evidence="9" id="KW-1185">Reference proteome</keyword>
<dbReference type="PANTHER" id="PTHR43629">
    <property type="entry name" value="PEPTIDYL-PROLYL CIS-TRANS ISOMERASE"/>
    <property type="match status" value="1"/>
</dbReference>
<dbReference type="Gene3D" id="3.10.50.40">
    <property type="match status" value="1"/>
</dbReference>
<dbReference type="GO" id="GO:0005737">
    <property type="term" value="C:cytoplasm"/>
    <property type="evidence" value="ECO:0007669"/>
    <property type="project" value="UniProtKB-SubCell"/>
</dbReference>
<protein>
    <recommendedName>
        <fullName evidence="6">Peptidyl-prolyl cis-trans isomerase</fullName>
        <ecNumber evidence="6">5.2.1.8</ecNumber>
    </recommendedName>
</protein>
<comment type="catalytic activity">
    <reaction evidence="6">
        <text>[protein]-peptidylproline (omega=180) = [protein]-peptidylproline (omega=0)</text>
        <dbReference type="Rhea" id="RHEA:16237"/>
        <dbReference type="Rhea" id="RHEA-COMP:10747"/>
        <dbReference type="Rhea" id="RHEA-COMP:10748"/>
        <dbReference type="ChEBI" id="CHEBI:83833"/>
        <dbReference type="ChEBI" id="CHEBI:83834"/>
        <dbReference type="EC" id="5.2.1.8"/>
    </reaction>
</comment>
<dbReference type="PROSITE" id="PS01096">
    <property type="entry name" value="PPIC_PPIASE_1"/>
    <property type="match status" value="1"/>
</dbReference>
<feature type="domain" description="PpiC" evidence="7">
    <location>
        <begin position="55"/>
        <end position="153"/>
    </location>
</feature>
<evidence type="ECO:0000256" key="1">
    <source>
        <dbReference type="ARBA" id="ARBA00004496"/>
    </source>
</evidence>
<dbReference type="EC" id="5.2.1.8" evidence="6"/>
<dbReference type="PANTHER" id="PTHR43629:SF2">
    <property type="entry name" value="RHODANESE-LIKE_PPIC DOMAIN-CONTAINING PROTEIN 12, CHLOROPLASTIC"/>
    <property type="match status" value="1"/>
</dbReference>
<dbReference type="EMBL" id="JALLAZ020001847">
    <property type="protein sequence ID" value="KAL3761661.1"/>
    <property type="molecule type" value="Genomic_DNA"/>
</dbReference>
<evidence type="ECO:0000256" key="2">
    <source>
        <dbReference type="ARBA" id="ARBA00007656"/>
    </source>
</evidence>
<comment type="similarity">
    <text evidence="2">Belongs to the PpiC/parvulin rotamase family.</text>
</comment>
<comment type="subcellular location">
    <subcellularLocation>
        <location evidence="1">Cytoplasm</location>
    </subcellularLocation>
</comment>
<sequence>MNRFLLALLSAFLVVGSCSAFSPTKPHSPTVRRSNLETRHNSLVDTVSSMYRNWGKKATASHILFRPSQFAEADARVKLSEIKAEVGNDPEKFAAAAREWSGCPSSKNGGDLGEFGPGMMVKNFDDVCFNEEVGVVHGPVSTQFGEHLILITKRTITYQYNTAAKRNPPDMVSEQLSQQIP</sequence>
<organism evidence="8 9">
    <name type="scientific">Stephanodiscus triporus</name>
    <dbReference type="NCBI Taxonomy" id="2934178"/>
    <lineage>
        <taxon>Eukaryota</taxon>
        <taxon>Sar</taxon>
        <taxon>Stramenopiles</taxon>
        <taxon>Ochrophyta</taxon>
        <taxon>Bacillariophyta</taxon>
        <taxon>Coscinodiscophyceae</taxon>
        <taxon>Thalassiosirophycidae</taxon>
        <taxon>Stephanodiscales</taxon>
        <taxon>Stephanodiscaceae</taxon>
        <taxon>Stephanodiscus</taxon>
    </lineage>
</organism>
<keyword evidence="3" id="KW-0963">Cytoplasm</keyword>
<feature type="signal peptide" evidence="6">
    <location>
        <begin position="1"/>
        <end position="20"/>
    </location>
</feature>
<keyword evidence="5 6" id="KW-0413">Isomerase</keyword>
<keyword evidence="5 6" id="KW-0697">Rotamase</keyword>
<reference evidence="8 9" key="1">
    <citation type="submission" date="2024-10" db="EMBL/GenBank/DDBJ databases">
        <title>Updated reference genomes for cyclostephanoid diatoms.</title>
        <authorList>
            <person name="Roberts W.R."/>
            <person name="Alverson A.J."/>
        </authorList>
    </citation>
    <scope>NUCLEOTIDE SEQUENCE [LARGE SCALE GENOMIC DNA]</scope>
    <source>
        <strain evidence="8 9">AJA276-08</strain>
    </source>
</reference>
<evidence type="ECO:0000256" key="3">
    <source>
        <dbReference type="ARBA" id="ARBA00022490"/>
    </source>
</evidence>
<dbReference type="PROSITE" id="PS51257">
    <property type="entry name" value="PROKAR_LIPOPROTEIN"/>
    <property type="match status" value="1"/>
</dbReference>
<evidence type="ECO:0000259" key="7">
    <source>
        <dbReference type="PROSITE" id="PS50198"/>
    </source>
</evidence>
<dbReference type="AlphaFoldDB" id="A0ABD3MI74"/>
<dbReference type="SUPFAM" id="SSF54534">
    <property type="entry name" value="FKBP-like"/>
    <property type="match status" value="1"/>
</dbReference>
<evidence type="ECO:0000256" key="6">
    <source>
        <dbReference type="RuleBase" id="RU363014"/>
    </source>
</evidence>
<evidence type="ECO:0000313" key="8">
    <source>
        <dbReference type="EMBL" id="KAL3761661.1"/>
    </source>
</evidence>
<comment type="function">
    <text evidence="4">PPIases accelerate the folding of proteins. It prefers amino acid residues with hydrophobic side chains like leucine and phenylalanine in the P1 position of the peptides substrates.</text>
</comment>
<dbReference type="InterPro" id="IPR046357">
    <property type="entry name" value="PPIase_dom_sf"/>
</dbReference>
<dbReference type="PROSITE" id="PS50198">
    <property type="entry name" value="PPIC_PPIASE_2"/>
    <property type="match status" value="1"/>
</dbReference>
<feature type="chain" id="PRO_5044528188" description="Peptidyl-prolyl cis-trans isomerase" evidence="6">
    <location>
        <begin position="21"/>
        <end position="181"/>
    </location>
</feature>
<dbReference type="GO" id="GO:0003755">
    <property type="term" value="F:peptidyl-prolyl cis-trans isomerase activity"/>
    <property type="evidence" value="ECO:0007669"/>
    <property type="project" value="UniProtKB-UniRule"/>
</dbReference>